<dbReference type="SUPFAM" id="SSF82549">
    <property type="entry name" value="DAK1/DegV-like"/>
    <property type="match status" value="1"/>
</dbReference>
<keyword evidence="1" id="KW-0446">Lipid-binding</keyword>
<dbReference type="EMBL" id="FNSH01000001">
    <property type="protein sequence ID" value="SEB55636.1"/>
    <property type="molecule type" value="Genomic_DNA"/>
</dbReference>
<dbReference type="PROSITE" id="PS51482">
    <property type="entry name" value="DEGV"/>
    <property type="match status" value="1"/>
</dbReference>
<reference evidence="2 3" key="1">
    <citation type="submission" date="2016-10" db="EMBL/GenBank/DDBJ databases">
        <authorList>
            <person name="Varghese N."/>
            <person name="Submissions S."/>
        </authorList>
    </citation>
    <scope>NUCLEOTIDE SEQUENCE [LARGE SCALE GENOMIC DNA]</scope>
    <source>
        <strain evidence="2 3">DSM 20586</strain>
    </source>
</reference>
<dbReference type="PANTHER" id="PTHR33434:SF2">
    <property type="entry name" value="FATTY ACID-BINDING PROTEIN TM_1468"/>
    <property type="match status" value="1"/>
</dbReference>
<dbReference type="GO" id="GO:0008289">
    <property type="term" value="F:lipid binding"/>
    <property type="evidence" value="ECO:0007669"/>
    <property type="project" value="UniProtKB-KW"/>
</dbReference>
<organism evidence="2 3">
    <name type="scientific">Atopobium minutum</name>
    <dbReference type="NCBI Taxonomy" id="1381"/>
    <lineage>
        <taxon>Bacteria</taxon>
        <taxon>Bacillati</taxon>
        <taxon>Actinomycetota</taxon>
        <taxon>Coriobacteriia</taxon>
        <taxon>Coriobacteriales</taxon>
        <taxon>Atopobiaceae</taxon>
        <taxon>Atopobium</taxon>
    </lineage>
</organism>
<evidence type="ECO:0000313" key="3">
    <source>
        <dbReference type="Proteomes" id="UP000183687"/>
    </source>
</evidence>
<sequence>MSNSSEVTSGSIMDLAGDDIKRFQAHRTCHIIVDSCADFDPDVVSQLGVEVIEFPYVIDGVEHFDGSWKSMSAHDFYDRMRKGARATTSAITPGHYLEVFTKAAQNGLPTLYLGFTGGLSSSIDAARQAAALLKESYPDFELYVLDNLCPSLAAELLAIEVVRLAGNGLSARELYEWACDARYFIQGYFTLDSFSALAAGGRIPPAAAQVGGKLDIKPELSYDLNGSLVLRGMCRGRKKALRAIIKDFKENYSHDPSLPIAIATADSEKDGGWIEKEIRKEPGCEDVVIIRSQISPVIGSHVGPGMVALAFWGGDRREKISLTDRIARKIKNSK</sequence>
<comment type="caution">
    <text evidence="2">The sequence shown here is derived from an EMBL/GenBank/DDBJ whole genome shotgun (WGS) entry which is preliminary data.</text>
</comment>
<dbReference type="InterPro" id="IPR003797">
    <property type="entry name" value="DegV"/>
</dbReference>
<dbReference type="Proteomes" id="UP000183687">
    <property type="component" value="Unassembled WGS sequence"/>
</dbReference>
<dbReference type="RefSeq" id="WP_002563307.1">
    <property type="nucleotide sequence ID" value="NZ_CALJSN010000006.1"/>
</dbReference>
<gene>
    <name evidence="2" type="ORF">SAMN04489746_0593</name>
</gene>
<proteinExistence type="predicted"/>
<evidence type="ECO:0000256" key="1">
    <source>
        <dbReference type="ARBA" id="ARBA00023121"/>
    </source>
</evidence>
<name>A0AB38A5U7_9ACTN</name>
<evidence type="ECO:0000313" key="2">
    <source>
        <dbReference type="EMBL" id="SEB55636.1"/>
    </source>
</evidence>
<dbReference type="InterPro" id="IPR043168">
    <property type="entry name" value="DegV_C"/>
</dbReference>
<dbReference type="Pfam" id="PF02645">
    <property type="entry name" value="DegV"/>
    <property type="match status" value="1"/>
</dbReference>
<dbReference type="InterPro" id="IPR050270">
    <property type="entry name" value="DegV_domain_contain"/>
</dbReference>
<accession>A0AB38A5U7</accession>
<protein>
    <submittedName>
        <fullName evidence="2">EDD domain protein, DegV family</fullName>
    </submittedName>
</protein>
<dbReference type="Gene3D" id="3.30.1180.10">
    <property type="match status" value="1"/>
</dbReference>
<dbReference type="Gene3D" id="3.40.50.10170">
    <property type="match status" value="1"/>
</dbReference>
<dbReference type="NCBIfam" id="TIGR00762">
    <property type="entry name" value="DegV"/>
    <property type="match status" value="1"/>
</dbReference>
<dbReference type="PANTHER" id="PTHR33434">
    <property type="entry name" value="DEGV DOMAIN-CONTAINING PROTEIN DR_1986-RELATED"/>
    <property type="match status" value="1"/>
</dbReference>
<dbReference type="AlphaFoldDB" id="A0AB38A5U7"/>